<dbReference type="InterPro" id="IPR005021">
    <property type="entry name" value="Terminase_largesu-like"/>
</dbReference>
<dbReference type="AlphaFoldDB" id="A0A5P2QQB3"/>
<dbReference type="Proteomes" id="UP000324507">
    <property type="component" value="Chromosome"/>
</dbReference>
<name>A0A5P2QQB3_9RHOB</name>
<evidence type="ECO:0000259" key="2">
    <source>
        <dbReference type="Pfam" id="PF20441"/>
    </source>
</evidence>
<organism evidence="3 4">
    <name type="scientific">Paracoccus yeei</name>
    <dbReference type="NCBI Taxonomy" id="147645"/>
    <lineage>
        <taxon>Bacteria</taxon>
        <taxon>Pseudomonadati</taxon>
        <taxon>Pseudomonadota</taxon>
        <taxon>Alphaproteobacteria</taxon>
        <taxon>Rhodobacterales</taxon>
        <taxon>Paracoccaceae</taxon>
        <taxon>Paracoccus</taxon>
    </lineage>
</organism>
<feature type="domain" description="Terminase large subunit-like endonuclease" evidence="2">
    <location>
        <begin position="273"/>
        <end position="548"/>
    </location>
</feature>
<dbReference type="InterPro" id="IPR027417">
    <property type="entry name" value="P-loop_NTPase"/>
</dbReference>
<evidence type="ECO:0000259" key="1">
    <source>
        <dbReference type="Pfam" id="PF03354"/>
    </source>
</evidence>
<dbReference type="EMBL" id="CP044081">
    <property type="protein sequence ID" value="QEU08217.1"/>
    <property type="molecule type" value="Genomic_DNA"/>
</dbReference>
<dbReference type="InterPro" id="IPR046462">
    <property type="entry name" value="TerL_nuclease"/>
</dbReference>
<dbReference type="InterPro" id="IPR046461">
    <property type="entry name" value="TerL_ATPase"/>
</dbReference>
<dbReference type="Gene3D" id="3.40.50.300">
    <property type="entry name" value="P-loop containing nucleotide triphosphate hydrolases"/>
    <property type="match status" value="1"/>
</dbReference>
<feature type="domain" description="Terminase large subunit-like ATPase" evidence="1">
    <location>
        <begin position="73"/>
        <end position="230"/>
    </location>
</feature>
<evidence type="ECO:0000313" key="3">
    <source>
        <dbReference type="EMBL" id="QEU08217.1"/>
    </source>
</evidence>
<protein>
    <submittedName>
        <fullName evidence="3">Terminase large subunit</fullName>
    </submittedName>
</protein>
<dbReference type="GO" id="GO:0004519">
    <property type="term" value="F:endonuclease activity"/>
    <property type="evidence" value="ECO:0007669"/>
    <property type="project" value="InterPro"/>
</dbReference>
<sequence length="572" mass="62680">MTVPVRSTAWSTAVPDWEDRIMSRRSLVPSLPLFDPVAEKALRIFKRLRVPDIIGTPTYGEVCGEWVFEFVRAIFGSYDPETKKRMIREFFLLVPKKNGKSAIAAAIMVTAIILNERPLCELLLIAPTISVAAISFDQAAGIIALDVDLTKMFHVQEHLRTITHRLTGAVLAIKAADPKVVTGTKAAYVLIDELHEFSEMSRAAAVLREIKGGLAARPDGFLLVITTQSKKPPAGVFKAELEKARAVRDGDIVLPMLAVLYELPLSVSQNGGWKDPKTWPLVNPRLGNEHGIEFLAEFLADQITAAEAGGIDEMILLASQHFNVQIGMALRADRWPGADHWEPCGDSGLTLDALIERSEVCVVGVDGGGLDDLFALAVIGRERDTRNWLHWAQAWAFPEVMQRRKEIAPRLLDFAAAGELILCDQIGDDVRDAVDIVERLEAEGLLPTDTPAVGLDAHGIAELLDELEARGFAEDRFVSVGQGWKLQQAVLTLPRRLKDRKLIHGASDLMAWNVGNAKTELKGSNYIVTKQVAGSAKIDALMATFNAAMLMFNNPQPSGSIEGFLANPIRVI</sequence>
<gene>
    <name evidence="3" type="ORF">FOB51_09505</name>
</gene>
<dbReference type="PANTHER" id="PTHR41287:SF1">
    <property type="entry name" value="PROTEIN YMFN"/>
    <property type="match status" value="1"/>
</dbReference>
<dbReference type="Pfam" id="PF03354">
    <property type="entry name" value="TerL_ATPase"/>
    <property type="match status" value="1"/>
</dbReference>
<dbReference type="Pfam" id="PF20441">
    <property type="entry name" value="TerL_nuclease"/>
    <property type="match status" value="1"/>
</dbReference>
<dbReference type="PANTHER" id="PTHR41287">
    <property type="match status" value="1"/>
</dbReference>
<proteinExistence type="predicted"/>
<reference evidence="3 4" key="1">
    <citation type="submission" date="2019-09" db="EMBL/GenBank/DDBJ databases">
        <title>FDA dAtabase for Regulatory Grade micrObial Sequences (FDA-ARGOS): Supporting development and validation of Infectious Disease Dx tests.</title>
        <authorList>
            <person name="Sciortino C."/>
            <person name="Tallon L."/>
            <person name="Sadzewicz L."/>
            <person name="Vavikolanu K."/>
            <person name="Mehta A."/>
            <person name="Aluvathingal J."/>
            <person name="Nadendla S."/>
            <person name="Nandy P."/>
            <person name="Geyer C."/>
            <person name="Yan Y."/>
            <person name="Sichtig H."/>
        </authorList>
    </citation>
    <scope>NUCLEOTIDE SEQUENCE [LARGE SCALE GENOMIC DNA]</scope>
    <source>
        <strain evidence="3 4">FDAARGOS_643</strain>
    </source>
</reference>
<evidence type="ECO:0000313" key="4">
    <source>
        <dbReference type="Proteomes" id="UP000324507"/>
    </source>
</evidence>
<accession>A0A5P2QQB3</accession>